<dbReference type="Proteomes" id="UP000318138">
    <property type="component" value="Chromosome"/>
</dbReference>
<dbReference type="KEGG" id="psua:FLK61_26050"/>
<dbReference type="EMBL" id="CP041372">
    <property type="protein sequence ID" value="QKS73165.1"/>
    <property type="molecule type" value="Genomic_DNA"/>
</dbReference>
<dbReference type="InterPro" id="IPR018247">
    <property type="entry name" value="EF_Hand_1_Ca_BS"/>
</dbReference>
<protein>
    <submittedName>
        <fullName evidence="1">Replication terminator protein</fullName>
    </submittedName>
</protein>
<organism evidence="1 2">
    <name type="scientific">Paenalkalicoccus suaedae</name>
    <dbReference type="NCBI Taxonomy" id="2592382"/>
    <lineage>
        <taxon>Bacteria</taxon>
        <taxon>Bacillati</taxon>
        <taxon>Bacillota</taxon>
        <taxon>Bacilli</taxon>
        <taxon>Bacillales</taxon>
        <taxon>Bacillaceae</taxon>
        <taxon>Paenalkalicoccus</taxon>
    </lineage>
</organism>
<proteinExistence type="predicted"/>
<gene>
    <name evidence="1" type="ORF">FLK61_26050</name>
</gene>
<sequence length="127" mass="13910">MVNLEELAGGALTERVNQEMLKVLSNIADPNTDPSKVRTITATLKISGDKERNIGNTLVEVKSKLAPAEEAAFKMIIDRDSNGKITGAELKSGVRGQTYMEEDGVYDDRGEKVYDFRTKQTTSEGAK</sequence>
<name>A0A859FK30_9BACI</name>
<evidence type="ECO:0000313" key="1">
    <source>
        <dbReference type="EMBL" id="QKS73165.1"/>
    </source>
</evidence>
<keyword evidence="2" id="KW-1185">Reference proteome</keyword>
<dbReference type="PROSITE" id="PS00018">
    <property type="entry name" value="EF_HAND_1"/>
    <property type="match status" value="1"/>
</dbReference>
<dbReference type="AlphaFoldDB" id="A0A859FK30"/>
<reference evidence="2" key="1">
    <citation type="submission" date="2019-07" db="EMBL/GenBank/DDBJ databases">
        <title>Bacillus alkalisoli sp. nov. isolated from saline soil.</title>
        <authorList>
            <person name="Sun J.-Q."/>
            <person name="Xu L."/>
        </authorList>
    </citation>
    <scope>NUCLEOTIDE SEQUENCE [LARGE SCALE GENOMIC DNA]</scope>
    <source>
        <strain evidence="2">M4U3P1</strain>
    </source>
</reference>
<evidence type="ECO:0000313" key="2">
    <source>
        <dbReference type="Proteomes" id="UP000318138"/>
    </source>
</evidence>
<accession>A0A859FK30</accession>